<comment type="caution">
    <text evidence="2">The sequence shown here is derived from an EMBL/GenBank/DDBJ whole genome shotgun (WGS) entry which is preliminary data.</text>
</comment>
<evidence type="ECO:0000256" key="1">
    <source>
        <dbReference type="SAM" id="MobiDB-lite"/>
    </source>
</evidence>
<sequence>MHENNTHPAKRRKYPLSTPGPSHEVIQDLLMDFKPSQLRQVIDIALKGGDVKRYIRHIHARLPSKSPNEDQSDLLAINLVPIKDDVIQSIELSPMPERRLLPVPALQQNRQPPAQSSHVENKDILSRNATQSLVYLPKLANNGNLPTPRNSAEPFPKEVQNHVFNS</sequence>
<keyword evidence="3" id="KW-1185">Reference proteome</keyword>
<feature type="region of interest" description="Disordered" evidence="1">
    <location>
        <begin position="140"/>
        <end position="166"/>
    </location>
</feature>
<dbReference type="Proteomes" id="UP000326757">
    <property type="component" value="Unassembled WGS sequence"/>
</dbReference>
<dbReference type="OrthoDB" id="3526938at2759"/>
<proteinExistence type="predicted"/>
<evidence type="ECO:0000313" key="2">
    <source>
        <dbReference type="EMBL" id="KAB8297027.1"/>
    </source>
</evidence>
<feature type="region of interest" description="Disordered" evidence="1">
    <location>
        <begin position="1"/>
        <end position="20"/>
    </location>
</feature>
<accession>A0A5N6K3X3</accession>
<feature type="compositionally biased region" description="Polar residues" evidence="1">
    <location>
        <begin position="141"/>
        <end position="150"/>
    </location>
</feature>
<protein>
    <submittedName>
        <fullName evidence="2">Uncharacterized protein</fullName>
    </submittedName>
</protein>
<dbReference type="AlphaFoldDB" id="A0A5N6K3X3"/>
<reference evidence="2 3" key="1">
    <citation type="submission" date="2019-06" db="EMBL/GenBank/DDBJ databases">
        <title>Genome Sequence of the Brown Rot Fungal Pathogen Monilinia laxa.</title>
        <authorList>
            <person name="De Miccolis Angelini R.M."/>
            <person name="Landi L."/>
            <person name="Abate D."/>
            <person name="Pollastro S."/>
            <person name="Romanazzi G."/>
            <person name="Faretra F."/>
        </authorList>
    </citation>
    <scope>NUCLEOTIDE SEQUENCE [LARGE SCALE GENOMIC DNA]</scope>
    <source>
        <strain evidence="2 3">Mlax316</strain>
    </source>
</reference>
<evidence type="ECO:0000313" key="3">
    <source>
        <dbReference type="Proteomes" id="UP000326757"/>
    </source>
</evidence>
<name>A0A5N6K3X3_MONLA</name>
<organism evidence="2 3">
    <name type="scientific">Monilinia laxa</name>
    <name type="common">Brown rot fungus</name>
    <name type="synonym">Sclerotinia laxa</name>
    <dbReference type="NCBI Taxonomy" id="61186"/>
    <lineage>
        <taxon>Eukaryota</taxon>
        <taxon>Fungi</taxon>
        <taxon>Dikarya</taxon>
        <taxon>Ascomycota</taxon>
        <taxon>Pezizomycotina</taxon>
        <taxon>Leotiomycetes</taxon>
        <taxon>Helotiales</taxon>
        <taxon>Sclerotiniaceae</taxon>
        <taxon>Monilinia</taxon>
    </lineage>
</organism>
<dbReference type="EMBL" id="VIGI01000008">
    <property type="protein sequence ID" value="KAB8297027.1"/>
    <property type="molecule type" value="Genomic_DNA"/>
</dbReference>
<gene>
    <name evidence="2" type="ORF">EYC80_002425</name>
</gene>